<evidence type="ECO:0000313" key="2">
    <source>
        <dbReference type="EMBL" id="GBN55482.1"/>
    </source>
</evidence>
<dbReference type="Proteomes" id="UP000499080">
    <property type="component" value="Unassembled WGS sequence"/>
</dbReference>
<keyword evidence="3" id="KW-1185">Reference proteome</keyword>
<name>A0A4Y2PWL0_ARAVE</name>
<dbReference type="EMBL" id="BGPR01012298">
    <property type="protein sequence ID" value="GBN55482.1"/>
    <property type="molecule type" value="Genomic_DNA"/>
</dbReference>
<accession>A0A4Y2PWL0</accession>
<protein>
    <submittedName>
        <fullName evidence="2">Uncharacterized protein</fullName>
    </submittedName>
</protein>
<comment type="caution">
    <text evidence="2">The sequence shown here is derived from an EMBL/GenBank/DDBJ whole genome shotgun (WGS) entry which is preliminary data.</text>
</comment>
<proteinExistence type="predicted"/>
<dbReference type="AlphaFoldDB" id="A0A4Y2PWL0"/>
<reference evidence="2 3" key="1">
    <citation type="journal article" date="2019" name="Sci. Rep.">
        <title>Orb-weaving spider Araneus ventricosus genome elucidates the spidroin gene catalogue.</title>
        <authorList>
            <person name="Kono N."/>
            <person name="Nakamura H."/>
            <person name="Ohtoshi R."/>
            <person name="Moran D.A.P."/>
            <person name="Shinohara A."/>
            <person name="Yoshida Y."/>
            <person name="Fujiwara M."/>
            <person name="Mori M."/>
            <person name="Tomita M."/>
            <person name="Arakawa K."/>
        </authorList>
    </citation>
    <scope>NUCLEOTIDE SEQUENCE [LARGE SCALE GENOMIC DNA]</scope>
</reference>
<evidence type="ECO:0000256" key="1">
    <source>
        <dbReference type="SAM" id="MobiDB-lite"/>
    </source>
</evidence>
<organism evidence="2 3">
    <name type="scientific">Araneus ventricosus</name>
    <name type="common">Orbweaver spider</name>
    <name type="synonym">Epeira ventricosa</name>
    <dbReference type="NCBI Taxonomy" id="182803"/>
    <lineage>
        <taxon>Eukaryota</taxon>
        <taxon>Metazoa</taxon>
        <taxon>Ecdysozoa</taxon>
        <taxon>Arthropoda</taxon>
        <taxon>Chelicerata</taxon>
        <taxon>Arachnida</taxon>
        <taxon>Araneae</taxon>
        <taxon>Araneomorphae</taxon>
        <taxon>Entelegynae</taxon>
        <taxon>Araneoidea</taxon>
        <taxon>Araneidae</taxon>
        <taxon>Araneus</taxon>
    </lineage>
</organism>
<feature type="region of interest" description="Disordered" evidence="1">
    <location>
        <begin position="1"/>
        <end position="25"/>
    </location>
</feature>
<evidence type="ECO:0000313" key="3">
    <source>
        <dbReference type="Proteomes" id="UP000499080"/>
    </source>
</evidence>
<sequence length="91" mass="9916">MGRRGHGGIVASSGLWGRRHPGSKPDSIEDLPCMILLHAKSYVVANRPPVGAAWKLGGGGVRCRSRHLTVAQHYEVRPKVALVLLENWTLI</sequence>
<gene>
    <name evidence="2" type="ORF">AVEN_139556_1</name>
</gene>